<name>A0A1Q9DWF3_SYMMI</name>
<keyword evidence="4" id="KW-1185">Reference proteome</keyword>
<evidence type="ECO:0000256" key="1">
    <source>
        <dbReference type="SAM" id="MobiDB-lite"/>
    </source>
</evidence>
<dbReference type="OrthoDB" id="429408at2759"/>
<evidence type="ECO:0000313" key="3">
    <source>
        <dbReference type="EMBL" id="OLP99502.1"/>
    </source>
</evidence>
<feature type="compositionally biased region" description="Polar residues" evidence="1">
    <location>
        <begin position="116"/>
        <end position="126"/>
    </location>
</feature>
<feature type="region of interest" description="Disordered" evidence="1">
    <location>
        <begin position="102"/>
        <end position="126"/>
    </location>
</feature>
<feature type="chain" id="PRO_5013045185" evidence="2">
    <location>
        <begin position="22"/>
        <end position="575"/>
    </location>
</feature>
<evidence type="ECO:0000313" key="4">
    <source>
        <dbReference type="Proteomes" id="UP000186817"/>
    </source>
</evidence>
<evidence type="ECO:0000256" key="2">
    <source>
        <dbReference type="SAM" id="SignalP"/>
    </source>
</evidence>
<dbReference type="Proteomes" id="UP000186817">
    <property type="component" value="Unassembled WGS sequence"/>
</dbReference>
<dbReference type="AlphaFoldDB" id="A0A1Q9DWF3"/>
<organism evidence="3 4">
    <name type="scientific">Symbiodinium microadriaticum</name>
    <name type="common">Dinoflagellate</name>
    <name type="synonym">Zooxanthella microadriatica</name>
    <dbReference type="NCBI Taxonomy" id="2951"/>
    <lineage>
        <taxon>Eukaryota</taxon>
        <taxon>Sar</taxon>
        <taxon>Alveolata</taxon>
        <taxon>Dinophyceae</taxon>
        <taxon>Suessiales</taxon>
        <taxon>Symbiodiniaceae</taxon>
        <taxon>Symbiodinium</taxon>
    </lineage>
</organism>
<keyword evidence="2" id="KW-0732">Signal</keyword>
<dbReference type="SUPFAM" id="SSF51197">
    <property type="entry name" value="Clavaminate synthase-like"/>
    <property type="match status" value="1"/>
</dbReference>
<reference evidence="3 4" key="1">
    <citation type="submission" date="2016-02" db="EMBL/GenBank/DDBJ databases">
        <title>Genome analysis of coral dinoflagellate symbionts highlights evolutionary adaptations to a symbiotic lifestyle.</title>
        <authorList>
            <person name="Aranda M."/>
            <person name="Li Y."/>
            <person name="Liew Y.J."/>
            <person name="Baumgarten S."/>
            <person name="Simakov O."/>
            <person name="Wilson M."/>
            <person name="Piel J."/>
            <person name="Ashoor H."/>
            <person name="Bougouffa S."/>
            <person name="Bajic V.B."/>
            <person name="Ryu T."/>
            <person name="Ravasi T."/>
            <person name="Bayer T."/>
            <person name="Micklem G."/>
            <person name="Kim H."/>
            <person name="Bhak J."/>
            <person name="Lajeunesse T.C."/>
            <person name="Voolstra C.R."/>
        </authorList>
    </citation>
    <scope>NUCLEOTIDE SEQUENCE [LARGE SCALE GENOMIC DNA]</scope>
    <source>
        <strain evidence="3 4">CCMP2467</strain>
    </source>
</reference>
<proteinExistence type="predicted"/>
<accession>A0A1Q9DWF3</accession>
<comment type="caution">
    <text evidence="3">The sequence shown here is derived from an EMBL/GenBank/DDBJ whole genome shotgun (WGS) entry which is preliminary data.</text>
</comment>
<protein>
    <submittedName>
        <fullName evidence="3">Uncharacterized protein</fullName>
    </submittedName>
</protein>
<sequence length="575" mass="64240">MLAMRAGLVNCALCWLPFVWAGAISEPEEEEYWRPRPGALPPFDAPRIPKPTREEFQDLILDGKVFVIPGLSDDWELRHWDCDFFRNDPEFKKAAMNHQYTSGAGRDTKLGDDWQGDQTSSGAKNDTAPQVAPFYFGIKDVQFEKRPGWTKAMLKRVAKSFKVPSFMHPGTERDFGATPEFWFGTGKAGAKAHMDSHVQATVSVQISGRKRWRLMPLRKRDAPFLAMIYSDGQPYENDEGWRPLFEITLEPGEGRRVHVPVVSFGVSISRKFTDAEHANDKSPAKRPRGAGMGVKIPAVAGGVTLDAIQALLAQQSATLMEAQRATMAEMEVRQNARFQKVEQGLVEQKHVAKDLKTYIEDLEDRMTKVERAAREGPAMQPAQQPRRLTLVFGGWATQTRRHIILHQLSQAVTKLDLQRSFDSSPFTTGPRRSVALCNFEQRTGESLGETRARMMTIITAINSANAQLDGGEKALWCSFSRTPQERGKAALPGFVKRVVMTHKPDRKEDLDIEYYSGKSWIDETQLSGLGDAPISPGVLKVDTRAGPGWIDAEGLAMKTGVAKTNIQQMVEGHKF</sequence>
<feature type="signal peptide" evidence="2">
    <location>
        <begin position="1"/>
        <end position="21"/>
    </location>
</feature>
<gene>
    <name evidence="3" type="ORF">AK812_SmicGene17935</name>
</gene>
<dbReference type="Gene3D" id="2.60.120.650">
    <property type="entry name" value="Cupin"/>
    <property type="match status" value="1"/>
</dbReference>
<dbReference type="EMBL" id="LSRX01000359">
    <property type="protein sequence ID" value="OLP99502.1"/>
    <property type="molecule type" value="Genomic_DNA"/>
</dbReference>